<accession>A0ABS4SDC7</accession>
<evidence type="ECO:0000313" key="3">
    <source>
        <dbReference type="EMBL" id="MBP2290564.1"/>
    </source>
</evidence>
<organism evidence="3 4">
    <name type="scientific">Azospirillum rugosum</name>
    <dbReference type="NCBI Taxonomy" id="416170"/>
    <lineage>
        <taxon>Bacteria</taxon>
        <taxon>Pseudomonadati</taxon>
        <taxon>Pseudomonadota</taxon>
        <taxon>Alphaproteobacteria</taxon>
        <taxon>Rhodospirillales</taxon>
        <taxon>Azospirillaceae</taxon>
        <taxon>Azospirillum</taxon>
    </lineage>
</organism>
<protein>
    <submittedName>
        <fullName evidence="3">Uncharacterized protein</fullName>
    </submittedName>
</protein>
<feature type="region of interest" description="Disordered" evidence="1">
    <location>
        <begin position="24"/>
        <end position="57"/>
    </location>
</feature>
<feature type="compositionally biased region" description="Pro residues" evidence="1">
    <location>
        <begin position="113"/>
        <end position="124"/>
    </location>
</feature>
<keyword evidence="4" id="KW-1185">Reference proteome</keyword>
<comment type="caution">
    <text evidence="3">The sequence shown here is derived from an EMBL/GenBank/DDBJ whole genome shotgun (WGS) entry which is preliminary data.</text>
</comment>
<feature type="signal peptide" evidence="2">
    <location>
        <begin position="1"/>
        <end position="21"/>
    </location>
</feature>
<feature type="chain" id="PRO_5046425339" evidence="2">
    <location>
        <begin position="22"/>
        <end position="173"/>
    </location>
</feature>
<proteinExistence type="predicted"/>
<dbReference type="EMBL" id="JAGINP010000001">
    <property type="protein sequence ID" value="MBP2290564.1"/>
    <property type="molecule type" value="Genomic_DNA"/>
</dbReference>
<evidence type="ECO:0000256" key="2">
    <source>
        <dbReference type="SAM" id="SignalP"/>
    </source>
</evidence>
<name>A0ABS4SDC7_9PROT</name>
<evidence type="ECO:0000313" key="4">
    <source>
        <dbReference type="Proteomes" id="UP000781958"/>
    </source>
</evidence>
<gene>
    <name evidence="3" type="ORF">J2851_000301</name>
</gene>
<feature type="compositionally biased region" description="Pro residues" evidence="1">
    <location>
        <begin position="39"/>
        <end position="53"/>
    </location>
</feature>
<reference evidence="3 4" key="1">
    <citation type="submission" date="2021-03" db="EMBL/GenBank/DDBJ databases">
        <title>Genomic Encyclopedia of Type Strains, Phase III (KMG-III): the genomes of soil and plant-associated and newly described type strains.</title>
        <authorList>
            <person name="Whitman W."/>
        </authorList>
    </citation>
    <scope>NUCLEOTIDE SEQUENCE [LARGE SCALE GENOMIC DNA]</scope>
    <source>
        <strain evidence="3 4">IMMIB AFH-6</strain>
    </source>
</reference>
<evidence type="ECO:0000256" key="1">
    <source>
        <dbReference type="SAM" id="MobiDB-lite"/>
    </source>
</evidence>
<feature type="region of interest" description="Disordered" evidence="1">
    <location>
        <begin position="147"/>
        <end position="173"/>
    </location>
</feature>
<dbReference type="Proteomes" id="UP000781958">
    <property type="component" value="Unassembled WGS sequence"/>
</dbReference>
<dbReference type="RefSeq" id="WP_307419156.1">
    <property type="nucleotide sequence ID" value="NZ_JAGINP010000001.1"/>
</dbReference>
<feature type="region of interest" description="Disordered" evidence="1">
    <location>
        <begin position="77"/>
        <end position="127"/>
    </location>
</feature>
<sequence>MRLLLALLPALCLVAAATAAADPALPPGYVEEPEVAPEDPLPPMPDDFPPAPVGPVVTAPDARDLLKQCKEASFTDCFRLWRPPPPPPEEETKEARQSPLPFDVKIPPRKPDPGPLVGPPPVPNPAADQATYEALVRALKETGLEGKVLIPEPPKDGSTILELDPKQKTAPKK</sequence>
<keyword evidence="2" id="KW-0732">Signal</keyword>